<proteinExistence type="predicted"/>
<keyword evidence="2" id="KW-0732">Signal</keyword>
<gene>
    <name evidence="3" type="ORF">MPOCJGCO_2637</name>
</gene>
<feature type="compositionally biased region" description="Basic and acidic residues" evidence="1">
    <location>
        <begin position="180"/>
        <end position="191"/>
    </location>
</feature>
<dbReference type="EMBL" id="BPRB01000142">
    <property type="protein sequence ID" value="GJE60524.1"/>
    <property type="molecule type" value="Genomic_DNA"/>
</dbReference>
<evidence type="ECO:0000313" key="3">
    <source>
        <dbReference type="EMBL" id="GJE60524.1"/>
    </source>
</evidence>
<feature type="chain" id="PRO_5046106072" description="DUF1795 domain-containing protein" evidence="2">
    <location>
        <begin position="21"/>
        <end position="352"/>
    </location>
</feature>
<organism evidence="3 4">
    <name type="scientific">Methylobacterium trifolii</name>
    <dbReference type="NCBI Taxonomy" id="1003092"/>
    <lineage>
        <taxon>Bacteria</taxon>
        <taxon>Pseudomonadati</taxon>
        <taxon>Pseudomonadota</taxon>
        <taxon>Alphaproteobacteria</taxon>
        <taxon>Hyphomicrobiales</taxon>
        <taxon>Methylobacteriaceae</taxon>
        <taxon>Methylobacterium</taxon>
    </lineage>
</organism>
<evidence type="ECO:0000256" key="2">
    <source>
        <dbReference type="SAM" id="SignalP"/>
    </source>
</evidence>
<reference evidence="3" key="2">
    <citation type="submission" date="2021-08" db="EMBL/GenBank/DDBJ databases">
        <authorList>
            <person name="Tani A."/>
            <person name="Ola A."/>
            <person name="Ogura Y."/>
            <person name="Katsura K."/>
            <person name="Hayashi T."/>
        </authorList>
    </citation>
    <scope>NUCLEOTIDE SEQUENCE</scope>
    <source>
        <strain evidence="3">DSM 23632</strain>
    </source>
</reference>
<evidence type="ECO:0008006" key="5">
    <source>
        <dbReference type="Google" id="ProtNLM"/>
    </source>
</evidence>
<dbReference type="Gene3D" id="3.40.1000.10">
    <property type="entry name" value="Mog1/PsbP, alpha/beta/alpha sandwich"/>
    <property type="match status" value="1"/>
</dbReference>
<dbReference type="Proteomes" id="UP001055057">
    <property type="component" value="Unassembled WGS sequence"/>
</dbReference>
<accession>A0ABQ4TZ49</accession>
<sequence>MRNLVLSLALVTTLALPAEAKDLVLPAKNPAITLTIPDDWDVSERDSEIVSTSSDGRVTLNVAFDVKSKLDDLIKESKDWLKKSKVGFGMKPTEQVMDFSGTPGRVQRYQTSDKNGKTLVDFVTLDASGSRAVLFTIWGSESERQENDADLAGIMKSVKVPAGTGGGFWAGGASQGGRQDAAKAEPAKSEPAKPAAAAGPATLADLEAQERATADLWARLPYGTRHAMFVTRKAEMYGDYEARPSNVFASGEKLLTYVEPVGYAWKPVGSDTYRFGVTVDFEVLSKDGKVLGGQKALLNQDLSSHYKNREFFLSIAMSLDGISPGDYVLAYTLRDNGGSANTRFEQPFTIKG</sequence>
<feature type="signal peptide" evidence="2">
    <location>
        <begin position="1"/>
        <end position="20"/>
    </location>
</feature>
<dbReference type="RefSeq" id="WP_238183144.1">
    <property type="nucleotide sequence ID" value="NZ_BPRB01000142.1"/>
</dbReference>
<evidence type="ECO:0000256" key="1">
    <source>
        <dbReference type="SAM" id="MobiDB-lite"/>
    </source>
</evidence>
<protein>
    <recommendedName>
        <fullName evidence="5">DUF1795 domain-containing protein</fullName>
    </recommendedName>
</protein>
<reference evidence="3" key="1">
    <citation type="journal article" date="2021" name="Front. Microbiol.">
        <title>Comprehensive Comparative Genomics and Phenotyping of Methylobacterium Species.</title>
        <authorList>
            <person name="Alessa O."/>
            <person name="Ogura Y."/>
            <person name="Fujitani Y."/>
            <person name="Takami H."/>
            <person name="Hayashi T."/>
            <person name="Sahin N."/>
            <person name="Tani A."/>
        </authorList>
    </citation>
    <scope>NUCLEOTIDE SEQUENCE</scope>
    <source>
        <strain evidence="3">DSM 23632</strain>
    </source>
</reference>
<keyword evidence="4" id="KW-1185">Reference proteome</keyword>
<feature type="region of interest" description="Disordered" evidence="1">
    <location>
        <begin position="171"/>
        <end position="200"/>
    </location>
</feature>
<name>A0ABQ4TZ49_9HYPH</name>
<comment type="caution">
    <text evidence="3">The sequence shown here is derived from an EMBL/GenBank/DDBJ whole genome shotgun (WGS) entry which is preliminary data.</text>
</comment>
<evidence type="ECO:0000313" key="4">
    <source>
        <dbReference type="Proteomes" id="UP001055057"/>
    </source>
</evidence>